<dbReference type="Pfam" id="PF01381">
    <property type="entry name" value="HTH_3"/>
    <property type="match status" value="1"/>
</dbReference>
<dbReference type="RefSeq" id="WP_156276109.1">
    <property type="nucleotide sequence ID" value="NZ_BAABGI010000003.1"/>
</dbReference>
<keyword evidence="4" id="KW-1185">Reference proteome</keyword>
<evidence type="ECO:0000313" key="4">
    <source>
        <dbReference type="Proteomes" id="UP000460416"/>
    </source>
</evidence>
<dbReference type="OrthoDB" id="1034290at2"/>
<dbReference type="SUPFAM" id="SSF47413">
    <property type="entry name" value="lambda repressor-like DNA-binding domains"/>
    <property type="match status" value="1"/>
</dbReference>
<dbReference type="Gene3D" id="1.10.260.40">
    <property type="entry name" value="lambda repressor-like DNA-binding domains"/>
    <property type="match status" value="1"/>
</dbReference>
<dbReference type="InterPro" id="IPR001387">
    <property type="entry name" value="Cro/C1-type_HTH"/>
</dbReference>
<evidence type="ECO:0000259" key="2">
    <source>
        <dbReference type="PROSITE" id="PS50943"/>
    </source>
</evidence>
<feature type="compositionally biased region" description="Low complexity" evidence="1">
    <location>
        <begin position="96"/>
        <end position="113"/>
    </location>
</feature>
<name>A0A7K1LPG5_9FLAO</name>
<proteinExistence type="predicted"/>
<sequence>MVNTEKFASRLNKILDYYDISAAAFADKIEVGRSSISHILSGRNKPSLDFVMKVVKNFPEVELYWLLNGKGKFPVNSNEVKQQEIPRPEDKKQAVSNSANPPSQNIPQQNIPAMPAGKPGKEIQKIVIFYKDGSFEAFEN</sequence>
<gene>
    <name evidence="3" type="ORF">FLP08_08945</name>
</gene>
<feature type="domain" description="HTH cro/C1-type" evidence="2">
    <location>
        <begin position="20"/>
        <end position="66"/>
    </location>
</feature>
<feature type="compositionally biased region" description="Basic and acidic residues" evidence="1">
    <location>
        <begin position="81"/>
        <end position="93"/>
    </location>
</feature>
<comment type="caution">
    <text evidence="3">The sequence shown here is derived from an EMBL/GenBank/DDBJ whole genome shotgun (WGS) entry which is preliminary data.</text>
</comment>
<dbReference type="SMART" id="SM00530">
    <property type="entry name" value="HTH_XRE"/>
    <property type="match status" value="1"/>
</dbReference>
<reference evidence="3 4" key="1">
    <citation type="submission" date="2019-07" db="EMBL/GenBank/DDBJ databases">
        <title>Gramella aestuarii sp. nov., isolated from a tidal flat, and emended description of Gramella echinicola.</title>
        <authorList>
            <person name="Liu L."/>
        </authorList>
    </citation>
    <scope>NUCLEOTIDE SEQUENCE [LARGE SCALE GENOMIC DNA]</scope>
    <source>
        <strain evidence="3 4">BS12</strain>
    </source>
</reference>
<dbReference type="PROSITE" id="PS50943">
    <property type="entry name" value="HTH_CROC1"/>
    <property type="match status" value="1"/>
</dbReference>
<dbReference type="CDD" id="cd00093">
    <property type="entry name" value="HTH_XRE"/>
    <property type="match status" value="1"/>
</dbReference>
<organism evidence="3 4">
    <name type="scientific">Christiangramia aestuarii</name>
    <dbReference type="NCBI Taxonomy" id="1028746"/>
    <lineage>
        <taxon>Bacteria</taxon>
        <taxon>Pseudomonadati</taxon>
        <taxon>Bacteroidota</taxon>
        <taxon>Flavobacteriia</taxon>
        <taxon>Flavobacteriales</taxon>
        <taxon>Flavobacteriaceae</taxon>
        <taxon>Christiangramia</taxon>
    </lineage>
</organism>
<accession>A0A7K1LPG5</accession>
<dbReference type="Proteomes" id="UP000460416">
    <property type="component" value="Unassembled WGS sequence"/>
</dbReference>
<dbReference type="GO" id="GO:0003677">
    <property type="term" value="F:DNA binding"/>
    <property type="evidence" value="ECO:0007669"/>
    <property type="project" value="InterPro"/>
</dbReference>
<evidence type="ECO:0000256" key="1">
    <source>
        <dbReference type="SAM" id="MobiDB-lite"/>
    </source>
</evidence>
<evidence type="ECO:0000313" key="3">
    <source>
        <dbReference type="EMBL" id="MUP42699.1"/>
    </source>
</evidence>
<feature type="region of interest" description="Disordered" evidence="1">
    <location>
        <begin position="79"/>
        <end position="118"/>
    </location>
</feature>
<dbReference type="AlphaFoldDB" id="A0A7K1LPG5"/>
<protein>
    <submittedName>
        <fullName evidence="3">Helix-turn-helix domain-containing protein</fullName>
    </submittedName>
</protein>
<dbReference type="EMBL" id="VJVW01000003">
    <property type="protein sequence ID" value="MUP42699.1"/>
    <property type="molecule type" value="Genomic_DNA"/>
</dbReference>
<dbReference type="InterPro" id="IPR010982">
    <property type="entry name" value="Lambda_DNA-bd_dom_sf"/>
</dbReference>